<dbReference type="EMBL" id="JAAWVT010000004">
    <property type="protein sequence ID" value="NKG21164.1"/>
    <property type="molecule type" value="Genomic_DNA"/>
</dbReference>
<keyword evidence="1" id="KW-0472">Membrane</keyword>
<keyword evidence="4" id="KW-1185">Reference proteome</keyword>
<evidence type="ECO:0000313" key="3">
    <source>
        <dbReference type="EMBL" id="NKG21164.1"/>
    </source>
</evidence>
<organism evidence="3 4">
    <name type="scientific">Paeniglutamicibacter terrestris</name>
    <dbReference type="NCBI Taxonomy" id="2723403"/>
    <lineage>
        <taxon>Bacteria</taxon>
        <taxon>Bacillati</taxon>
        <taxon>Actinomycetota</taxon>
        <taxon>Actinomycetes</taxon>
        <taxon>Micrococcales</taxon>
        <taxon>Micrococcaceae</taxon>
        <taxon>Paeniglutamicibacter</taxon>
    </lineage>
</organism>
<proteinExistence type="predicted"/>
<evidence type="ECO:0000256" key="1">
    <source>
        <dbReference type="SAM" id="Phobius"/>
    </source>
</evidence>
<name>A0ABX1G4K4_9MICC</name>
<evidence type="ECO:0000313" key="4">
    <source>
        <dbReference type="Proteomes" id="UP000746595"/>
    </source>
</evidence>
<feature type="transmembrane region" description="Helical" evidence="1">
    <location>
        <begin position="117"/>
        <end position="137"/>
    </location>
</feature>
<comment type="caution">
    <text evidence="3">The sequence shown here is derived from an EMBL/GenBank/DDBJ whole genome shotgun (WGS) entry which is preliminary data.</text>
</comment>
<dbReference type="Proteomes" id="UP000746595">
    <property type="component" value="Unassembled WGS sequence"/>
</dbReference>
<dbReference type="RefSeq" id="WP_168151983.1">
    <property type="nucleotide sequence ID" value="NZ_JAAWVT010000004.1"/>
</dbReference>
<feature type="transmembrane region" description="Helical" evidence="1">
    <location>
        <begin position="6"/>
        <end position="24"/>
    </location>
</feature>
<sequence>MKLVLYVIWALFMVAALWAIIHSVKKSRAQERLIASWPKAQGRVTGSRQGWTSGVGNSSRNIRHWPTYEFVGEDGAVYTGESEVSYVNAPVPGSALEVAYNPVDPHRSFQVDSPSKPLLGCIIPVLVLLCIAAFWFIDFLPVD</sequence>
<reference evidence="3 4" key="1">
    <citation type="submission" date="2020-04" db="EMBL/GenBank/DDBJ databases">
        <title>Paeniglutamicibacter sp. ANT13_2, a novel actinomycete isolated from sediment in Antarctica.</title>
        <authorList>
            <person name="Sakdapetsiri C."/>
            <person name="Pinyakong O."/>
        </authorList>
    </citation>
    <scope>NUCLEOTIDE SEQUENCE [LARGE SCALE GENOMIC DNA]</scope>
    <source>
        <strain evidence="3 4">ANT13_2</strain>
    </source>
</reference>
<protein>
    <submittedName>
        <fullName evidence="3">DUF3592 domain-containing protein</fullName>
    </submittedName>
</protein>
<gene>
    <name evidence="3" type="ORF">HED64_10665</name>
</gene>
<feature type="domain" description="DUF3592" evidence="2">
    <location>
        <begin position="40"/>
        <end position="109"/>
    </location>
</feature>
<accession>A0ABX1G4K4</accession>
<keyword evidence="1" id="KW-1133">Transmembrane helix</keyword>
<dbReference type="InterPro" id="IPR021994">
    <property type="entry name" value="DUF3592"/>
</dbReference>
<dbReference type="Pfam" id="PF12158">
    <property type="entry name" value="DUF3592"/>
    <property type="match status" value="1"/>
</dbReference>
<keyword evidence="1" id="KW-0812">Transmembrane</keyword>
<evidence type="ECO:0000259" key="2">
    <source>
        <dbReference type="Pfam" id="PF12158"/>
    </source>
</evidence>